<reference evidence="10" key="1">
    <citation type="journal article" date="2019" name="Int. J. Syst. Evol. Microbiol.">
        <title>The Global Catalogue of Microorganisms (GCM) 10K type strain sequencing project: providing services to taxonomists for standard genome sequencing and annotation.</title>
        <authorList>
            <consortium name="The Broad Institute Genomics Platform"/>
            <consortium name="The Broad Institute Genome Sequencing Center for Infectious Disease"/>
            <person name="Wu L."/>
            <person name="Ma J."/>
        </authorList>
    </citation>
    <scope>NUCLEOTIDE SEQUENCE [LARGE SCALE GENOMIC DNA]</scope>
    <source>
        <strain evidence="10">NBRC 102122</strain>
    </source>
</reference>
<feature type="transmembrane region" description="Helical" evidence="8">
    <location>
        <begin position="130"/>
        <end position="150"/>
    </location>
</feature>
<dbReference type="EMBL" id="BSOP01000039">
    <property type="protein sequence ID" value="GLR53505.1"/>
    <property type="molecule type" value="Genomic_DNA"/>
</dbReference>
<feature type="transmembrane region" description="Helical" evidence="8">
    <location>
        <begin position="303"/>
        <end position="323"/>
    </location>
</feature>
<dbReference type="RefSeq" id="WP_244769735.1">
    <property type="nucleotide sequence ID" value="NZ_BSOP01000039.1"/>
</dbReference>
<evidence type="ECO:0000256" key="8">
    <source>
        <dbReference type="SAM" id="Phobius"/>
    </source>
</evidence>
<keyword evidence="6 8" id="KW-1133">Transmembrane helix</keyword>
<evidence type="ECO:0000256" key="4">
    <source>
        <dbReference type="ARBA" id="ARBA00022519"/>
    </source>
</evidence>
<feature type="transmembrane region" description="Helical" evidence="8">
    <location>
        <begin position="103"/>
        <end position="124"/>
    </location>
</feature>
<organism evidence="9 10">
    <name type="scientific">Shinella yambaruensis</name>
    <dbReference type="NCBI Taxonomy" id="415996"/>
    <lineage>
        <taxon>Bacteria</taxon>
        <taxon>Pseudomonadati</taxon>
        <taxon>Pseudomonadota</taxon>
        <taxon>Alphaproteobacteria</taxon>
        <taxon>Hyphomicrobiales</taxon>
        <taxon>Rhizobiaceae</taxon>
        <taxon>Shinella</taxon>
    </lineage>
</organism>
<dbReference type="Pfam" id="PF02653">
    <property type="entry name" value="BPD_transp_2"/>
    <property type="match status" value="1"/>
</dbReference>
<dbReference type="PANTHER" id="PTHR32196:SF21">
    <property type="entry name" value="ABC TRANSPORTER PERMEASE PROTEIN YPHD-RELATED"/>
    <property type="match status" value="1"/>
</dbReference>
<proteinExistence type="predicted"/>
<comment type="subcellular location">
    <subcellularLocation>
        <location evidence="1">Cell membrane</location>
        <topology evidence="1">Multi-pass membrane protein</topology>
    </subcellularLocation>
</comment>
<evidence type="ECO:0000256" key="5">
    <source>
        <dbReference type="ARBA" id="ARBA00022692"/>
    </source>
</evidence>
<dbReference type="InterPro" id="IPR001851">
    <property type="entry name" value="ABC_transp_permease"/>
</dbReference>
<dbReference type="PANTHER" id="PTHR32196">
    <property type="entry name" value="ABC TRANSPORTER PERMEASE PROTEIN YPHD-RELATED-RELATED"/>
    <property type="match status" value="1"/>
</dbReference>
<keyword evidence="3" id="KW-1003">Cell membrane</keyword>
<evidence type="ECO:0000256" key="6">
    <source>
        <dbReference type="ARBA" id="ARBA00022989"/>
    </source>
</evidence>
<name>A0ABQ5ZN41_9HYPH</name>
<comment type="caution">
    <text evidence="9">The sequence shown here is derived from an EMBL/GenBank/DDBJ whole genome shotgun (WGS) entry which is preliminary data.</text>
</comment>
<feature type="transmembrane region" description="Helical" evidence="8">
    <location>
        <begin position="223"/>
        <end position="242"/>
    </location>
</feature>
<feature type="transmembrane region" description="Helical" evidence="8">
    <location>
        <begin position="171"/>
        <end position="191"/>
    </location>
</feature>
<evidence type="ECO:0000256" key="7">
    <source>
        <dbReference type="ARBA" id="ARBA00023136"/>
    </source>
</evidence>
<feature type="transmembrane region" description="Helical" evidence="8">
    <location>
        <begin position="79"/>
        <end position="96"/>
    </location>
</feature>
<evidence type="ECO:0000256" key="2">
    <source>
        <dbReference type="ARBA" id="ARBA00022448"/>
    </source>
</evidence>
<keyword evidence="4" id="KW-0997">Cell inner membrane</keyword>
<dbReference type="Proteomes" id="UP001156702">
    <property type="component" value="Unassembled WGS sequence"/>
</dbReference>
<evidence type="ECO:0000313" key="10">
    <source>
        <dbReference type="Proteomes" id="UP001156702"/>
    </source>
</evidence>
<protein>
    <submittedName>
        <fullName evidence="9">Sugar ABC transporter permease</fullName>
    </submittedName>
</protein>
<dbReference type="CDD" id="cd06579">
    <property type="entry name" value="TM_PBP1_transp_AraH_like"/>
    <property type="match status" value="1"/>
</dbReference>
<feature type="transmembrane region" description="Helical" evidence="8">
    <location>
        <begin position="25"/>
        <end position="42"/>
    </location>
</feature>
<feature type="transmembrane region" description="Helical" evidence="8">
    <location>
        <begin position="54"/>
        <end position="73"/>
    </location>
</feature>
<evidence type="ECO:0000256" key="1">
    <source>
        <dbReference type="ARBA" id="ARBA00004651"/>
    </source>
</evidence>
<keyword evidence="7 8" id="KW-0472">Membrane</keyword>
<evidence type="ECO:0000313" key="9">
    <source>
        <dbReference type="EMBL" id="GLR53505.1"/>
    </source>
</evidence>
<evidence type="ECO:0000256" key="3">
    <source>
        <dbReference type="ARBA" id="ARBA00022475"/>
    </source>
</evidence>
<accession>A0ABQ5ZN41</accession>
<feature type="transmembrane region" description="Helical" evidence="8">
    <location>
        <begin position="254"/>
        <end position="271"/>
    </location>
</feature>
<sequence length="335" mass="35031">MTDVTAARAAARPQRRLDFQRMNEIGLLVVIALLYLAFYLYANNFLTFRNQVSILRDAATFGIAAWGATLIIVAGEIDISVGPMVAFLSVCFAFLLKSDDMPMVMAFLLTLVIGGALGAIPGILRAVFDVPSFIGTLGLWSALGGLALYFTDSVPVTIPANDFLDWLGGELFGLPISALVMFVLFGVFVFISRKTAFGRSIFAIGGNASAAHLAGIKVRNIRVALFVIAGVLAAVTAILLTARNGVGDASVSRSGLEFSVISAVVVGGTALSGGRGSILGTLLGIFVISLIGNGLVLMGVNSYLQPVVSGVIIVAAVLLNILASRYGARRNRKGA</sequence>
<keyword evidence="2" id="KW-0813">Transport</keyword>
<gene>
    <name evidence="9" type="primary">yphD</name>
    <name evidence="9" type="ORF">GCM10007923_47200</name>
</gene>
<keyword evidence="5 8" id="KW-0812">Transmembrane</keyword>
<feature type="transmembrane region" description="Helical" evidence="8">
    <location>
        <begin position="278"/>
        <end position="297"/>
    </location>
</feature>
<keyword evidence="10" id="KW-1185">Reference proteome</keyword>